<comment type="subcellular location">
    <subcellularLocation>
        <location evidence="3">Cytoplasm</location>
    </subcellularLocation>
</comment>
<comment type="similarity">
    <text evidence="4">Belongs to the PEP-utilizing enzyme family.</text>
</comment>
<feature type="domain" description="GAF" evidence="14">
    <location>
        <begin position="28"/>
        <end position="175"/>
    </location>
</feature>
<dbReference type="Gene3D" id="3.30.450.40">
    <property type="match status" value="1"/>
</dbReference>
<keyword evidence="11" id="KW-0479">Metal-binding</keyword>
<dbReference type="SMART" id="SM00065">
    <property type="entry name" value="GAF"/>
    <property type="match status" value="1"/>
</dbReference>
<keyword evidence="12 15" id="KW-0418">Kinase</keyword>
<keyword evidence="8" id="KW-0762">Sugar transport</keyword>
<dbReference type="Pfam" id="PF13185">
    <property type="entry name" value="GAF_2"/>
    <property type="match status" value="1"/>
</dbReference>
<evidence type="ECO:0000256" key="12">
    <source>
        <dbReference type="ARBA" id="ARBA00022777"/>
    </source>
</evidence>
<evidence type="ECO:0000256" key="1">
    <source>
        <dbReference type="ARBA" id="ARBA00000683"/>
    </source>
</evidence>
<dbReference type="InterPro" id="IPR006318">
    <property type="entry name" value="PTS_EI-like"/>
</dbReference>
<dbReference type="InterPro" id="IPR050499">
    <property type="entry name" value="PEP-utilizing_PTS_enzyme"/>
</dbReference>
<dbReference type="EC" id="2.7.3.9" evidence="5"/>
<dbReference type="RefSeq" id="WP_305732087.1">
    <property type="nucleotide sequence ID" value="NZ_OW150024.1"/>
</dbReference>
<dbReference type="InterPro" id="IPR003018">
    <property type="entry name" value="GAF"/>
</dbReference>
<evidence type="ECO:0000256" key="10">
    <source>
        <dbReference type="ARBA" id="ARBA00022683"/>
    </source>
</evidence>
<dbReference type="InterPro" id="IPR008279">
    <property type="entry name" value="PEP-util_enz_mobile_dom"/>
</dbReference>
<dbReference type="InterPro" id="IPR015813">
    <property type="entry name" value="Pyrv/PenolPyrv_kinase-like_dom"/>
</dbReference>
<evidence type="ECO:0000256" key="11">
    <source>
        <dbReference type="ARBA" id="ARBA00022723"/>
    </source>
</evidence>
<sequence length="787" mass="87585">MQQYYEQQHSIGLRTLEDISSIILHSHDLQETLSNIVTIVAKRMRTDVCSIYLLEEDGETLILKATKGLSQTAVGRVSMKTSEGLTGLVVENRDVVMTDNAPTHPRYKYFKASKEERYLSFLGLPLFERKTPIGVIVVQTVEARRFSDDEISVLRTITFQISSIVMNAKLLDSVQTKEQERAYYEQELARLRTGRITGSDSVNEEGRVGAAASTSLGGTAASPGFCRGKVYILDRFSHKVIKAAKVGSKAEELHKLQLALEKVVIQTIYMEKRVSELLSESDASIFHTHLMILEDRGFTSKINDLIEQGAGASWAVHEVVQGYIEAFAAMEDPYLRERSADMEDIGRRIIDALEGNDAATITLKEKRVIIAEDIFPSDMATLEHDKVLGIVTEKGNSYSHAAIMAKSLGIPAVVGVRGLLDAANVKDQVIVDGTVGQVYLNPELRVCSEYQRLEKDYASKMKELEHLRDLPAVTTDGTRISLRANIGLVSDIKIATANGAEGVGLYRTEFPYMARTSFPNRHEQAQLYQKILEGFPDQPVNIRTLDIGGDKGLPYFEHPHEDNPFLGWRSIRFSLDEQHIFREQLAGILLAAPAGCATIMFPLISCPDEIRRIKSIMHAVVAELQADGLTVCGDLPLGIMVELPAAVQIIDLLAPEVDYLSIGTNDLIQYTLAADRNNPKVKEYYDPYHPAVLHSIKRVADEGRRLGRRVSICGEMAADPLNTLLLIGMGIREFSLSAPGIPLVKKAIRQHSLRQCQAFARKVLSYNSVGAIKAYIQKKRELFERMR</sequence>
<evidence type="ECO:0000313" key="15">
    <source>
        <dbReference type="EMBL" id="CAH2031252.1"/>
    </source>
</evidence>
<keyword evidence="10" id="KW-0598">Phosphotransferase system</keyword>
<dbReference type="InterPro" id="IPR036637">
    <property type="entry name" value="Phosphohistidine_dom_sf"/>
</dbReference>
<dbReference type="SUPFAM" id="SSF47831">
    <property type="entry name" value="Enzyme I of the PEP:sugar phosphotransferase system HPr-binding (sub)domain"/>
    <property type="match status" value="1"/>
</dbReference>
<gene>
    <name evidence="15" type="ORF">GEAMG1_1422</name>
</gene>
<proteinExistence type="inferred from homology"/>
<dbReference type="PRINTS" id="PR01736">
    <property type="entry name" value="PHPHTRNFRASE"/>
</dbReference>
<dbReference type="SUPFAM" id="SSF51621">
    <property type="entry name" value="Phosphoenolpyruvate/pyruvate domain"/>
    <property type="match status" value="1"/>
</dbReference>
<evidence type="ECO:0000256" key="13">
    <source>
        <dbReference type="ARBA" id="ARBA00022842"/>
    </source>
</evidence>
<organism evidence="15 16">
    <name type="scientific">Trichlorobacter ammonificans</name>
    <dbReference type="NCBI Taxonomy" id="2916410"/>
    <lineage>
        <taxon>Bacteria</taxon>
        <taxon>Pseudomonadati</taxon>
        <taxon>Thermodesulfobacteriota</taxon>
        <taxon>Desulfuromonadia</taxon>
        <taxon>Geobacterales</taxon>
        <taxon>Geobacteraceae</taxon>
        <taxon>Trichlorobacter</taxon>
    </lineage>
</organism>
<dbReference type="InterPro" id="IPR029016">
    <property type="entry name" value="GAF-like_dom_sf"/>
</dbReference>
<dbReference type="Gene3D" id="3.20.20.60">
    <property type="entry name" value="Phosphoenolpyruvate-binding domains"/>
    <property type="match status" value="1"/>
</dbReference>
<keyword evidence="13" id="KW-0460">Magnesium</keyword>
<dbReference type="GO" id="GO:0016301">
    <property type="term" value="F:kinase activity"/>
    <property type="evidence" value="ECO:0007669"/>
    <property type="project" value="UniProtKB-KW"/>
</dbReference>
<dbReference type="PANTHER" id="PTHR46244">
    <property type="entry name" value="PHOSPHOENOLPYRUVATE-PROTEIN PHOSPHOTRANSFERASE"/>
    <property type="match status" value="1"/>
</dbReference>
<dbReference type="InterPro" id="IPR040442">
    <property type="entry name" value="Pyrv_kinase-like_dom_sf"/>
</dbReference>
<evidence type="ECO:0000256" key="4">
    <source>
        <dbReference type="ARBA" id="ARBA00007837"/>
    </source>
</evidence>
<comment type="cofactor">
    <cofactor evidence="2">
        <name>Mg(2+)</name>
        <dbReference type="ChEBI" id="CHEBI:18420"/>
    </cofactor>
</comment>
<comment type="catalytic activity">
    <reaction evidence="1">
        <text>L-histidyl-[protein] + phosphoenolpyruvate = N(pros)-phospho-L-histidyl-[protein] + pyruvate</text>
        <dbReference type="Rhea" id="RHEA:23880"/>
        <dbReference type="Rhea" id="RHEA-COMP:9745"/>
        <dbReference type="Rhea" id="RHEA-COMP:9746"/>
        <dbReference type="ChEBI" id="CHEBI:15361"/>
        <dbReference type="ChEBI" id="CHEBI:29979"/>
        <dbReference type="ChEBI" id="CHEBI:58702"/>
        <dbReference type="ChEBI" id="CHEBI:64837"/>
        <dbReference type="EC" id="2.7.3.9"/>
    </reaction>
</comment>
<evidence type="ECO:0000313" key="16">
    <source>
        <dbReference type="Proteomes" id="UP001295463"/>
    </source>
</evidence>
<dbReference type="InterPro" id="IPR008731">
    <property type="entry name" value="PTS_EIN"/>
</dbReference>
<dbReference type="Pfam" id="PF00391">
    <property type="entry name" value="PEP-utilizers"/>
    <property type="match status" value="1"/>
</dbReference>
<evidence type="ECO:0000256" key="3">
    <source>
        <dbReference type="ARBA" id="ARBA00004496"/>
    </source>
</evidence>
<evidence type="ECO:0000256" key="5">
    <source>
        <dbReference type="ARBA" id="ARBA00012232"/>
    </source>
</evidence>
<dbReference type="Proteomes" id="UP001295463">
    <property type="component" value="Chromosome"/>
</dbReference>
<evidence type="ECO:0000259" key="14">
    <source>
        <dbReference type="SMART" id="SM00065"/>
    </source>
</evidence>
<evidence type="ECO:0000256" key="6">
    <source>
        <dbReference type="ARBA" id="ARBA00022448"/>
    </source>
</evidence>
<dbReference type="Pfam" id="PF02896">
    <property type="entry name" value="PEP-utilizers_C"/>
    <property type="match status" value="1"/>
</dbReference>
<accession>A0ABM9D863</accession>
<dbReference type="EMBL" id="OW150024">
    <property type="protein sequence ID" value="CAH2031252.1"/>
    <property type="molecule type" value="Genomic_DNA"/>
</dbReference>
<dbReference type="InterPro" id="IPR036618">
    <property type="entry name" value="PtsI_HPr-bd_sf"/>
</dbReference>
<evidence type="ECO:0000256" key="2">
    <source>
        <dbReference type="ARBA" id="ARBA00001946"/>
    </source>
</evidence>
<dbReference type="PANTHER" id="PTHR46244:SF6">
    <property type="entry name" value="PHOSPHOENOLPYRUVATE-PROTEIN PHOSPHOTRANSFERASE"/>
    <property type="match status" value="1"/>
</dbReference>
<dbReference type="PROSITE" id="PS00742">
    <property type="entry name" value="PEP_ENZYMES_2"/>
    <property type="match status" value="1"/>
</dbReference>
<keyword evidence="9" id="KW-0808">Transferase</keyword>
<dbReference type="NCBIfam" id="TIGR01417">
    <property type="entry name" value="PTS_I_fam"/>
    <property type="match status" value="1"/>
</dbReference>
<dbReference type="InterPro" id="IPR023151">
    <property type="entry name" value="PEP_util_CS"/>
</dbReference>
<evidence type="ECO:0000256" key="9">
    <source>
        <dbReference type="ARBA" id="ARBA00022679"/>
    </source>
</evidence>
<keyword evidence="6" id="KW-0813">Transport</keyword>
<dbReference type="Pfam" id="PF05524">
    <property type="entry name" value="PEP-utilisers_N"/>
    <property type="match status" value="1"/>
</dbReference>
<evidence type="ECO:0000256" key="8">
    <source>
        <dbReference type="ARBA" id="ARBA00022597"/>
    </source>
</evidence>
<dbReference type="SUPFAM" id="SSF55781">
    <property type="entry name" value="GAF domain-like"/>
    <property type="match status" value="1"/>
</dbReference>
<reference evidence="15 16" key="1">
    <citation type="submission" date="2022-03" db="EMBL/GenBank/DDBJ databases">
        <authorList>
            <person name="Koch H."/>
        </authorList>
    </citation>
    <scope>NUCLEOTIDE SEQUENCE [LARGE SCALE GENOMIC DNA]</scope>
    <source>
        <strain evidence="15 16">G1</strain>
    </source>
</reference>
<evidence type="ECO:0000256" key="7">
    <source>
        <dbReference type="ARBA" id="ARBA00022490"/>
    </source>
</evidence>
<dbReference type="Gene3D" id="3.50.30.10">
    <property type="entry name" value="Phosphohistidine domain"/>
    <property type="match status" value="1"/>
</dbReference>
<dbReference type="InterPro" id="IPR000121">
    <property type="entry name" value="PEP_util_C"/>
</dbReference>
<name>A0ABM9D863_9BACT</name>
<dbReference type="Gene3D" id="1.10.274.10">
    <property type="entry name" value="PtsI, HPr-binding domain"/>
    <property type="match status" value="1"/>
</dbReference>
<protein>
    <recommendedName>
        <fullName evidence="5">phosphoenolpyruvate--protein phosphotransferase</fullName>
        <ecNumber evidence="5">2.7.3.9</ecNumber>
    </recommendedName>
</protein>
<dbReference type="SUPFAM" id="SSF52009">
    <property type="entry name" value="Phosphohistidine domain"/>
    <property type="match status" value="1"/>
</dbReference>
<keyword evidence="16" id="KW-1185">Reference proteome</keyword>
<keyword evidence="7" id="KW-0963">Cytoplasm</keyword>